<dbReference type="Pfam" id="PF00497">
    <property type="entry name" value="SBP_bac_3"/>
    <property type="match status" value="1"/>
</dbReference>
<gene>
    <name evidence="2" type="ORF">A6E14_17370</name>
</gene>
<dbReference type="Gene3D" id="3.40.190.10">
    <property type="entry name" value="Periplasmic binding protein-like II"/>
    <property type="match status" value="2"/>
</dbReference>
<feature type="domain" description="Solute-binding protein family 3/N-terminal" evidence="1">
    <location>
        <begin position="32"/>
        <end position="131"/>
    </location>
</feature>
<organism evidence="2 3">
    <name type="scientific">Vibrio genomosp. F10</name>
    <dbReference type="NCBI Taxonomy" id="723171"/>
    <lineage>
        <taxon>Bacteria</taxon>
        <taxon>Pseudomonadati</taxon>
        <taxon>Pseudomonadota</taxon>
        <taxon>Gammaproteobacteria</taxon>
        <taxon>Vibrionales</taxon>
        <taxon>Vibrionaceae</taxon>
        <taxon>Vibrio</taxon>
    </lineage>
</organism>
<accession>A0A1B9R2N5</accession>
<name>A0A1B9R2N5_9VIBR</name>
<evidence type="ECO:0000259" key="1">
    <source>
        <dbReference type="Pfam" id="PF00497"/>
    </source>
</evidence>
<dbReference type="Proteomes" id="UP000093173">
    <property type="component" value="Unassembled WGS sequence"/>
</dbReference>
<proteinExistence type="predicted"/>
<evidence type="ECO:0000313" key="3">
    <source>
        <dbReference type="Proteomes" id="UP000093173"/>
    </source>
</evidence>
<comment type="caution">
    <text evidence="2">The sequence shown here is derived from an EMBL/GenBank/DDBJ whole genome shotgun (WGS) entry which is preliminary data.</text>
</comment>
<reference evidence="3" key="1">
    <citation type="submission" date="2016-06" db="EMBL/GenBank/DDBJ databases">
        <authorList>
            <person name="Hehemann J.-H."/>
            <person name="Arevalo P."/>
            <person name="Datta M.S."/>
            <person name="Polz M.F."/>
        </authorList>
    </citation>
    <scope>NUCLEOTIDE SEQUENCE [LARGE SCALE GENOMIC DNA]</scope>
    <source>
        <strain evidence="3">9CSC122</strain>
    </source>
</reference>
<dbReference type="InterPro" id="IPR001638">
    <property type="entry name" value="Solute-binding_3/MltF_N"/>
</dbReference>
<sequence>MRDRFNIVFLLLVSVLASFSALAKYDMHFFLPDFPPYTTVDNQGIPTGLGVDKVTTILDSLDVNYNIEVGSNHGRALTELRLGRSDGFFMASKNSERDRYAVFSETVMVNRWVWVVLKKNMDQFDPRKDVFKKEARVMSLLNTNTNYWLLNNEYNTLPHAVDIQGLVEALDSGQTDAVFVAEVVFQHYVENSDKYHIILEKEKEFGVYISNNFLEKYPRFMFELNIAIRALR</sequence>
<dbReference type="EMBL" id="MAJZ01000114">
    <property type="protein sequence ID" value="OCH78553.1"/>
    <property type="molecule type" value="Genomic_DNA"/>
</dbReference>
<keyword evidence="3" id="KW-1185">Reference proteome</keyword>
<protein>
    <recommendedName>
        <fullName evidence="1">Solute-binding protein family 3/N-terminal domain-containing protein</fullName>
    </recommendedName>
</protein>
<evidence type="ECO:0000313" key="2">
    <source>
        <dbReference type="EMBL" id="OCH78553.1"/>
    </source>
</evidence>
<dbReference type="AlphaFoldDB" id="A0A1B9R2N5"/>
<dbReference type="SUPFAM" id="SSF53850">
    <property type="entry name" value="Periplasmic binding protein-like II"/>
    <property type="match status" value="1"/>
</dbReference>